<evidence type="ECO:0000256" key="1">
    <source>
        <dbReference type="ARBA" id="ARBA00022801"/>
    </source>
</evidence>
<dbReference type="Gene3D" id="3.30.379.10">
    <property type="entry name" value="Chitobiase/beta-hexosaminidase domain 2-like"/>
    <property type="match status" value="1"/>
</dbReference>
<dbReference type="RefSeq" id="WP_119600120.1">
    <property type="nucleotide sequence ID" value="NZ_QXQA01000007.1"/>
</dbReference>
<protein>
    <recommendedName>
        <fullName evidence="2">Beta-N-acetylhexosaminidase</fullName>
    </recommendedName>
</protein>
<accession>A0A3A1UVT9</accession>
<dbReference type="InterPro" id="IPR017853">
    <property type="entry name" value="GH"/>
</dbReference>
<dbReference type="Gene3D" id="2.60.40.680">
    <property type="match status" value="1"/>
</dbReference>
<comment type="caution">
    <text evidence="6">The sequence shown here is derived from an EMBL/GenBank/DDBJ whole genome shotgun (WGS) entry which is preliminary data.</text>
</comment>
<dbReference type="PANTHER" id="PTHR47406:SF2">
    <property type="entry name" value="ALPHA GLUCURONIDASE N-TERMINAL DOMAIN-CONTAINING PROTEIN"/>
    <property type="match status" value="1"/>
</dbReference>
<dbReference type="InterPro" id="IPR002105">
    <property type="entry name" value="Dockerin_1_rpt"/>
</dbReference>
<dbReference type="InterPro" id="IPR002102">
    <property type="entry name" value="Cohesin_dom"/>
</dbReference>
<dbReference type="GO" id="GO:0004553">
    <property type="term" value="F:hydrolase activity, hydrolyzing O-glycosyl compounds"/>
    <property type="evidence" value="ECO:0007669"/>
    <property type="project" value="InterPro"/>
</dbReference>
<dbReference type="InterPro" id="IPR008965">
    <property type="entry name" value="CBM2/CBM3_carb-bd_dom_sf"/>
</dbReference>
<dbReference type="OrthoDB" id="5136785at2"/>
<dbReference type="SUPFAM" id="SSF63446">
    <property type="entry name" value="Type I dockerin domain"/>
    <property type="match status" value="1"/>
</dbReference>
<feature type="chain" id="PRO_5017201908" description="Beta-N-acetylhexosaminidase" evidence="3">
    <location>
        <begin position="23"/>
        <end position="1001"/>
    </location>
</feature>
<dbReference type="Pfam" id="PF00404">
    <property type="entry name" value="Dockerin_1"/>
    <property type="match status" value="1"/>
</dbReference>
<keyword evidence="7" id="KW-1185">Reference proteome</keyword>
<evidence type="ECO:0000313" key="7">
    <source>
        <dbReference type="Proteomes" id="UP000266482"/>
    </source>
</evidence>
<proteinExistence type="predicted"/>
<dbReference type="CDD" id="cd14254">
    <property type="entry name" value="Dockerin_II"/>
    <property type="match status" value="1"/>
</dbReference>
<dbReference type="GO" id="GO:0030246">
    <property type="term" value="F:carbohydrate binding"/>
    <property type="evidence" value="ECO:0007669"/>
    <property type="project" value="InterPro"/>
</dbReference>
<keyword evidence="1" id="KW-0378">Hydrolase</keyword>
<dbReference type="PROSITE" id="PS00448">
    <property type="entry name" value="CLOS_CELLULOSOME_RPT"/>
    <property type="match status" value="1"/>
</dbReference>
<keyword evidence="3" id="KW-0732">Signal</keyword>
<dbReference type="Pfam" id="PF00754">
    <property type="entry name" value="F5_F8_type_C"/>
    <property type="match status" value="1"/>
</dbReference>
<feature type="domain" description="F5/8 type C" evidence="4">
    <location>
        <begin position="654"/>
        <end position="797"/>
    </location>
</feature>
<dbReference type="InterPro" id="IPR016134">
    <property type="entry name" value="Dockerin_dom"/>
</dbReference>
<feature type="signal peptide" evidence="3">
    <location>
        <begin position="1"/>
        <end position="22"/>
    </location>
</feature>
<dbReference type="InterPro" id="IPR036439">
    <property type="entry name" value="Dockerin_dom_sf"/>
</dbReference>
<dbReference type="InterPro" id="IPR008979">
    <property type="entry name" value="Galactose-bd-like_sf"/>
</dbReference>
<dbReference type="InterPro" id="IPR018247">
    <property type="entry name" value="EF_Hand_1_Ca_BS"/>
</dbReference>
<dbReference type="SUPFAM" id="SSF49785">
    <property type="entry name" value="Galactose-binding domain-like"/>
    <property type="match status" value="1"/>
</dbReference>
<dbReference type="InterPro" id="IPR000421">
    <property type="entry name" value="FA58C"/>
</dbReference>
<feature type="domain" description="Dockerin" evidence="5">
    <location>
        <begin position="939"/>
        <end position="1001"/>
    </location>
</feature>
<dbReference type="SUPFAM" id="SSF55545">
    <property type="entry name" value="beta-N-acetylhexosaminidase-like domain"/>
    <property type="match status" value="1"/>
</dbReference>
<evidence type="ECO:0000313" key="6">
    <source>
        <dbReference type="EMBL" id="RIX52394.1"/>
    </source>
</evidence>
<dbReference type="EMBL" id="QXQA01000007">
    <property type="protein sequence ID" value="RIX52394.1"/>
    <property type="molecule type" value="Genomic_DNA"/>
</dbReference>
<dbReference type="Pfam" id="PF16126">
    <property type="entry name" value="DUF4838"/>
    <property type="match status" value="1"/>
</dbReference>
<organism evidence="6 7">
    <name type="scientific">Paenibacillus nanensis</name>
    <dbReference type="NCBI Taxonomy" id="393251"/>
    <lineage>
        <taxon>Bacteria</taxon>
        <taxon>Bacillati</taxon>
        <taxon>Bacillota</taxon>
        <taxon>Bacilli</taxon>
        <taxon>Bacillales</taxon>
        <taxon>Paenibacillaceae</taxon>
        <taxon>Paenibacillus</taxon>
    </lineage>
</organism>
<dbReference type="Gene3D" id="1.10.1330.10">
    <property type="entry name" value="Dockerin domain"/>
    <property type="match status" value="1"/>
</dbReference>
<dbReference type="PROSITE" id="PS51766">
    <property type="entry name" value="DOCKERIN"/>
    <property type="match status" value="1"/>
</dbReference>
<dbReference type="InterPro" id="IPR029018">
    <property type="entry name" value="Hex-like_dom2"/>
</dbReference>
<dbReference type="Gene3D" id="2.60.120.260">
    <property type="entry name" value="Galactose-binding domain-like"/>
    <property type="match status" value="1"/>
</dbReference>
<dbReference type="Pfam" id="PF00963">
    <property type="entry name" value="Cohesin"/>
    <property type="match status" value="1"/>
</dbReference>
<dbReference type="PANTHER" id="PTHR47406">
    <property type="entry name" value="COAGULATION FACTOR 5/8 TYPE, C-TERMINAL"/>
    <property type="match status" value="1"/>
</dbReference>
<name>A0A3A1UVT9_9BACL</name>
<evidence type="ECO:0000256" key="3">
    <source>
        <dbReference type="SAM" id="SignalP"/>
    </source>
</evidence>
<dbReference type="InterPro" id="IPR032287">
    <property type="entry name" value="DUF4838"/>
</dbReference>
<sequence>MMNVSRIKLLSLAFVICFLAQAASFSPRTYADAAAAAAEEEGVTLVSDRQSESAVIWWSKDRASEVAAFAAEEIQSYVKQITGADIPVYEGAVTGDGAAELDHLASALLVVSGEDADALASGSQPADIPAEWLASANASLVGAADDSFAAETQPGRIVLAGVNERGTLYAAYELLGSAGVEFFAPAFDFYEGNAEYVPSSGTLTLPAMNGVSEPSFEFRRKYVEEGWSHTAENLPQLIDWMAKNKLNTLVVPYDYIAQGKTKWDDWRGELIDDLEKRGMIVEVGGHGFESFLMREKYGEWHPEWFVSGYNVFNIANEEAVDTYVNEVVDYLKARPEIGIFDSWPPDVATWPPAVLAKFGTNANAYAYVVNKLHAAVKEQLPGVRIEAIAYATHVNPPSAEYQYDESVLIDFAPYFRSYRDPVFSPANQSVISQINSWKERFDGTFTMYEYYRRYAFHSLPVVFPRLIGQELPYYKEFGMDGIGTYSEPGDWITFEITHSILAKMSWNADVNAEELIQDYIESRYGTAADEMDSYFRLVEEAGRSIYNSPTGDMNNTARVTEMRTKYLQAKTHLENALTKTAGGSKESFMIERLLWNIDFAVADVSIDYYRLLGDNANMASARAQAQDALNAHRFDGIILQNSYSIREYISGYGNTNWIYDMYRGELKHAPMVTTMGTYQSNHLSHIVDDNHETVFWSNAAPLVGDYIGIDLQSVKNVNEIRLLMSKPDKPNDYIRSGVIEVSKDFKQWETAATLTNQPEAFITLEEGTEARFIRIRSTAAQTQWVIIREFAVEAVDREEPQEQLQSTLEAERSEVTAGETIEFTAGFRHIPESIYAFELTVNYDANALEFVDAQSVKDGLALVDSMNTANKLRLIAASEGADHALEGDLQLIRLQFKAKDVAEDAASAVSISQAALGNELGVEVTALPSSAAITVHPMPVGVPADINKDGKVSVGDLGFVAAHYGKTATSPDWAQIKHADLDKNGVIDLPDLAAVASAILN</sequence>
<dbReference type="SUPFAM" id="SSF49384">
    <property type="entry name" value="Carbohydrate-binding domain"/>
    <property type="match status" value="1"/>
</dbReference>
<gene>
    <name evidence="6" type="ORF">D3P08_13005</name>
</gene>
<dbReference type="GO" id="GO:0000272">
    <property type="term" value="P:polysaccharide catabolic process"/>
    <property type="evidence" value="ECO:0007669"/>
    <property type="project" value="InterPro"/>
</dbReference>
<dbReference type="CDD" id="cd08547">
    <property type="entry name" value="Type_II_cohesin"/>
    <property type="match status" value="1"/>
</dbReference>
<dbReference type="PROSITE" id="PS00018">
    <property type="entry name" value="EF_HAND_1"/>
    <property type="match status" value="2"/>
</dbReference>
<dbReference type="AlphaFoldDB" id="A0A3A1UVT9"/>
<evidence type="ECO:0000259" key="4">
    <source>
        <dbReference type="PROSITE" id="PS50022"/>
    </source>
</evidence>
<dbReference type="Proteomes" id="UP000266482">
    <property type="component" value="Unassembled WGS sequence"/>
</dbReference>
<dbReference type="SUPFAM" id="SSF51445">
    <property type="entry name" value="(Trans)glycosidases"/>
    <property type="match status" value="1"/>
</dbReference>
<evidence type="ECO:0000256" key="2">
    <source>
        <dbReference type="ARBA" id="ARBA00030512"/>
    </source>
</evidence>
<evidence type="ECO:0000259" key="5">
    <source>
        <dbReference type="PROSITE" id="PS51766"/>
    </source>
</evidence>
<dbReference type="PROSITE" id="PS50022">
    <property type="entry name" value="FA58C_3"/>
    <property type="match status" value="1"/>
</dbReference>
<reference evidence="6 7" key="1">
    <citation type="submission" date="2018-09" db="EMBL/GenBank/DDBJ databases">
        <title>Paenibacillus aracenensis nov. sp. isolated from a cave in southern Spain.</title>
        <authorList>
            <person name="Jurado V."/>
            <person name="Gutierrez-Patricio S."/>
            <person name="Gonzalez-Pimentel J.L."/>
            <person name="Miller A.Z."/>
            <person name="Laiz L."/>
            <person name="Saiz-Jimenez C."/>
        </authorList>
    </citation>
    <scope>NUCLEOTIDE SEQUENCE [LARGE SCALE GENOMIC DNA]</scope>
    <source>
        <strain evidence="6 7">DSM 22867</strain>
    </source>
</reference>